<dbReference type="EMBL" id="CAJOBI010184656">
    <property type="protein sequence ID" value="CAF4939364.1"/>
    <property type="molecule type" value="Genomic_DNA"/>
</dbReference>
<dbReference type="EMBL" id="CAJOBH010101955">
    <property type="protein sequence ID" value="CAF4617671.1"/>
    <property type="molecule type" value="Genomic_DNA"/>
</dbReference>
<sequence>MYRTEMDAAKHLIGESRNDLTVVIAKVKKAEDECNKQKERYSQVMNLRTTDRKAMEDLERRMA</sequence>
<gene>
    <name evidence="2" type="ORF">BYL167_LOCUS40826</name>
    <name evidence="4" type="ORF">GIL414_LOCUS54406</name>
    <name evidence="3" type="ORF">SMN809_LOCUS53566</name>
</gene>
<feature type="non-terminal residue" evidence="4">
    <location>
        <position position="63"/>
    </location>
</feature>
<evidence type="ECO:0000313" key="3">
    <source>
        <dbReference type="EMBL" id="CAF4939364.1"/>
    </source>
</evidence>
<evidence type="ECO:0000313" key="2">
    <source>
        <dbReference type="EMBL" id="CAF4617671.1"/>
    </source>
</evidence>
<proteinExistence type="predicted"/>
<comment type="caution">
    <text evidence="4">The sequence shown here is derived from an EMBL/GenBank/DDBJ whole genome shotgun (WGS) entry which is preliminary data.</text>
</comment>
<accession>A0A8S3D6W5</accession>
<name>A0A8S3D6W5_9BILA</name>
<evidence type="ECO:0000313" key="5">
    <source>
        <dbReference type="Proteomes" id="UP000681720"/>
    </source>
</evidence>
<keyword evidence="1" id="KW-0175">Coiled coil</keyword>
<dbReference type="EMBL" id="CAJOBJ010190754">
    <property type="protein sequence ID" value="CAF4952542.1"/>
    <property type="molecule type" value="Genomic_DNA"/>
</dbReference>
<reference evidence="4" key="1">
    <citation type="submission" date="2021-02" db="EMBL/GenBank/DDBJ databases">
        <authorList>
            <person name="Nowell W R."/>
        </authorList>
    </citation>
    <scope>NUCLEOTIDE SEQUENCE</scope>
</reference>
<evidence type="ECO:0000313" key="4">
    <source>
        <dbReference type="EMBL" id="CAF4952542.1"/>
    </source>
</evidence>
<dbReference type="Proteomes" id="UP000681720">
    <property type="component" value="Unassembled WGS sequence"/>
</dbReference>
<organism evidence="4 5">
    <name type="scientific">Rotaria magnacalcarata</name>
    <dbReference type="NCBI Taxonomy" id="392030"/>
    <lineage>
        <taxon>Eukaryota</taxon>
        <taxon>Metazoa</taxon>
        <taxon>Spiralia</taxon>
        <taxon>Gnathifera</taxon>
        <taxon>Rotifera</taxon>
        <taxon>Eurotatoria</taxon>
        <taxon>Bdelloidea</taxon>
        <taxon>Philodinida</taxon>
        <taxon>Philodinidae</taxon>
        <taxon>Rotaria</taxon>
    </lineage>
</organism>
<dbReference type="Proteomes" id="UP000681967">
    <property type="component" value="Unassembled WGS sequence"/>
</dbReference>
<dbReference type="AlphaFoldDB" id="A0A8S3D6W5"/>
<protein>
    <submittedName>
        <fullName evidence="4">Uncharacterized protein</fullName>
    </submittedName>
</protein>
<feature type="coiled-coil region" evidence="1">
    <location>
        <begin position="20"/>
        <end position="47"/>
    </location>
</feature>
<evidence type="ECO:0000256" key="1">
    <source>
        <dbReference type="SAM" id="Coils"/>
    </source>
</evidence>
<dbReference type="Proteomes" id="UP000676336">
    <property type="component" value="Unassembled WGS sequence"/>
</dbReference>